<evidence type="ECO:0000313" key="3">
    <source>
        <dbReference type="EMBL" id="MBD1363959.1"/>
    </source>
</evidence>
<dbReference type="PANTHER" id="PTHR12526:SF637">
    <property type="entry name" value="GLYCOSYLTRANSFERASE EPSF-RELATED"/>
    <property type="match status" value="1"/>
</dbReference>
<dbReference type="Pfam" id="PF13439">
    <property type="entry name" value="Glyco_transf_4"/>
    <property type="match status" value="1"/>
</dbReference>
<evidence type="ECO:0000259" key="1">
    <source>
        <dbReference type="Pfam" id="PF00534"/>
    </source>
</evidence>
<keyword evidence="4" id="KW-1185">Reference proteome</keyword>
<dbReference type="InterPro" id="IPR028098">
    <property type="entry name" value="Glyco_trans_4-like_N"/>
</dbReference>
<dbReference type="RefSeq" id="WP_191188629.1">
    <property type="nucleotide sequence ID" value="NZ_JACWMY010000004.1"/>
</dbReference>
<gene>
    <name evidence="3" type="ORF">IDJ77_09080</name>
</gene>
<feature type="domain" description="Glycosyl transferase family 1" evidence="1">
    <location>
        <begin position="201"/>
        <end position="339"/>
    </location>
</feature>
<sequence length="377" mass="41331">MKILHITAAYKPAVIYGGPTMSVAMLCEELSKAGVAINVFTTTANGARELAVDTAVPINVDGALVTYFKRITKDHTHFSPALLKALWKHAKEFDAIHIHAWWNLVSVLSCAIALARKVPVVISPRGMLSTYSFNNKNIGAKGLIHKMMGGNLLNKSHIHTTSSHESEAVAKLVRPLSITALPNFVKLSKPGGFDHITPGGVLKLLFFSRIEEKKGLDILLNALKFIALPYHLTIAGDGDENYINYLKSLTNGIEDKITWAGFYDDDKFELLQQHHLLILPSHDENFGNVVIESLGVGTAVLISEAVGLADYVKENNFGWICQTNVKSVSDTINNIGANGLTTLNSIRQTAPAIVRNDFTGDALAQKYIRFYQQIIKV</sequence>
<dbReference type="EMBL" id="JACWMY010000004">
    <property type="protein sequence ID" value="MBD1363959.1"/>
    <property type="molecule type" value="Genomic_DNA"/>
</dbReference>
<organism evidence="3 4">
    <name type="scientific">Mucilaginibacter pankratovii</name>
    <dbReference type="NCBI Taxonomy" id="2772110"/>
    <lineage>
        <taxon>Bacteria</taxon>
        <taxon>Pseudomonadati</taxon>
        <taxon>Bacteroidota</taxon>
        <taxon>Sphingobacteriia</taxon>
        <taxon>Sphingobacteriales</taxon>
        <taxon>Sphingobacteriaceae</taxon>
        <taxon>Mucilaginibacter</taxon>
    </lineage>
</organism>
<proteinExistence type="predicted"/>
<name>A0ABR7WNS9_9SPHI</name>
<accession>A0ABR7WNS9</accession>
<dbReference type="InterPro" id="IPR001296">
    <property type="entry name" value="Glyco_trans_1"/>
</dbReference>
<dbReference type="SUPFAM" id="SSF53756">
    <property type="entry name" value="UDP-Glycosyltransferase/glycogen phosphorylase"/>
    <property type="match status" value="1"/>
</dbReference>
<feature type="domain" description="Glycosyltransferase subfamily 4-like N-terminal" evidence="2">
    <location>
        <begin position="16"/>
        <end position="188"/>
    </location>
</feature>
<dbReference type="NCBIfam" id="NF046085">
    <property type="entry name" value="XrtY_assoc_Gly1"/>
    <property type="match status" value="1"/>
</dbReference>
<dbReference type="Gene3D" id="3.40.50.2000">
    <property type="entry name" value="Glycogen Phosphorylase B"/>
    <property type="match status" value="2"/>
</dbReference>
<protein>
    <submittedName>
        <fullName evidence="3">Glycosyltransferase</fullName>
    </submittedName>
</protein>
<evidence type="ECO:0000259" key="2">
    <source>
        <dbReference type="Pfam" id="PF13439"/>
    </source>
</evidence>
<dbReference type="Pfam" id="PF00534">
    <property type="entry name" value="Glycos_transf_1"/>
    <property type="match status" value="1"/>
</dbReference>
<evidence type="ECO:0000313" key="4">
    <source>
        <dbReference type="Proteomes" id="UP000606600"/>
    </source>
</evidence>
<comment type="caution">
    <text evidence="3">The sequence shown here is derived from an EMBL/GenBank/DDBJ whole genome shotgun (WGS) entry which is preliminary data.</text>
</comment>
<dbReference type="PANTHER" id="PTHR12526">
    <property type="entry name" value="GLYCOSYLTRANSFERASE"/>
    <property type="match status" value="1"/>
</dbReference>
<dbReference type="Proteomes" id="UP000606600">
    <property type="component" value="Unassembled WGS sequence"/>
</dbReference>
<reference evidence="3 4" key="1">
    <citation type="submission" date="2020-09" db="EMBL/GenBank/DDBJ databases">
        <title>Novel species of Mucilaginibacter isolated from a glacier on the Tibetan Plateau.</title>
        <authorList>
            <person name="Liu Q."/>
            <person name="Xin Y.-H."/>
        </authorList>
    </citation>
    <scope>NUCLEOTIDE SEQUENCE [LARGE SCALE GENOMIC DNA]</scope>
    <source>
        <strain evidence="3 4">ZT4R22</strain>
    </source>
</reference>